<dbReference type="AlphaFoldDB" id="A0A7J0EEH2"/>
<evidence type="ECO:0000256" key="1">
    <source>
        <dbReference type="SAM" id="Phobius"/>
    </source>
</evidence>
<evidence type="ECO:0000313" key="3">
    <source>
        <dbReference type="Proteomes" id="UP000585474"/>
    </source>
</evidence>
<keyword evidence="1" id="KW-1133">Transmembrane helix</keyword>
<name>A0A7J0EEH2_9ERIC</name>
<gene>
    <name evidence="2" type="ORF">Acr_03g0016720</name>
</gene>
<accession>A0A7J0EEH2</accession>
<protein>
    <submittedName>
        <fullName evidence="2">Uncharacterized protein</fullName>
    </submittedName>
</protein>
<dbReference type="EMBL" id="BJWL01000003">
    <property type="protein sequence ID" value="GFY84898.1"/>
    <property type="molecule type" value="Genomic_DNA"/>
</dbReference>
<keyword evidence="3" id="KW-1185">Reference proteome</keyword>
<comment type="caution">
    <text evidence="2">The sequence shown here is derived from an EMBL/GenBank/DDBJ whole genome shotgun (WGS) entry which is preliminary data.</text>
</comment>
<keyword evidence="1" id="KW-0812">Transmembrane</keyword>
<sequence>MVEIYHSTLPPLPAMANWMFNLPLVEGIRSVWGWDGGSREIGNGCSRGNARVRWWRCSRGGGGHWVVTFEVMVVVGGIVVVLGMVERDCRWRLVEVGCRRRGAVWGLIGEMMA</sequence>
<proteinExistence type="predicted"/>
<keyword evidence="1" id="KW-0472">Membrane</keyword>
<feature type="transmembrane region" description="Helical" evidence="1">
    <location>
        <begin position="63"/>
        <end position="85"/>
    </location>
</feature>
<evidence type="ECO:0000313" key="2">
    <source>
        <dbReference type="EMBL" id="GFY84898.1"/>
    </source>
</evidence>
<dbReference type="Proteomes" id="UP000585474">
    <property type="component" value="Unassembled WGS sequence"/>
</dbReference>
<organism evidence="2 3">
    <name type="scientific">Actinidia rufa</name>
    <dbReference type="NCBI Taxonomy" id="165716"/>
    <lineage>
        <taxon>Eukaryota</taxon>
        <taxon>Viridiplantae</taxon>
        <taxon>Streptophyta</taxon>
        <taxon>Embryophyta</taxon>
        <taxon>Tracheophyta</taxon>
        <taxon>Spermatophyta</taxon>
        <taxon>Magnoliopsida</taxon>
        <taxon>eudicotyledons</taxon>
        <taxon>Gunneridae</taxon>
        <taxon>Pentapetalae</taxon>
        <taxon>asterids</taxon>
        <taxon>Ericales</taxon>
        <taxon>Actinidiaceae</taxon>
        <taxon>Actinidia</taxon>
    </lineage>
</organism>
<reference evidence="2 3" key="1">
    <citation type="submission" date="2019-07" db="EMBL/GenBank/DDBJ databases">
        <title>De Novo Assembly of kiwifruit Actinidia rufa.</title>
        <authorList>
            <person name="Sugita-Konishi S."/>
            <person name="Sato K."/>
            <person name="Mori E."/>
            <person name="Abe Y."/>
            <person name="Kisaki G."/>
            <person name="Hamano K."/>
            <person name="Suezawa K."/>
            <person name="Otani M."/>
            <person name="Fukuda T."/>
            <person name="Manabe T."/>
            <person name="Gomi K."/>
            <person name="Tabuchi M."/>
            <person name="Akimitsu K."/>
            <person name="Kataoka I."/>
        </authorList>
    </citation>
    <scope>NUCLEOTIDE SEQUENCE [LARGE SCALE GENOMIC DNA]</scope>
    <source>
        <strain evidence="3">cv. Fuchu</strain>
    </source>
</reference>